<protein>
    <recommendedName>
        <fullName evidence="5">IgA peptidase M64</fullName>
    </recommendedName>
</protein>
<dbReference type="GO" id="GO:0008237">
    <property type="term" value="F:metallopeptidase activity"/>
    <property type="evidence" value="ECO:0007669"/>
    <property type="project" value="InterPro"/>
</dbReference>
<accession>A0A327WUT6</accession>
<gene>
    <name evidence="1" type="ORF">B0I24_10738</name>
    <name evidence="2" type="ORF">CWE07_09080</name>
</gene>
<comment type="caution">
    <text evidence="1">The sequence shown here is derived from an EMBL/GenBank/DDBJ whole genome shotgun (WGS) entry which is preliminary data.</text>
</comment>
<dbReference type="AlphaFoldDB" id="A0A327WUT6"/>
<dbReference type="EMBL" id="PIPK01000007">
    <property type="protein sequence ID" value="RUO24226.1"/>
    <property type="molecule type" value="Genomic_DNA"/>
</dbReference>
<evidence type="ECO:0000313" key="3">
    <source>
        <dbReference type="Proteomes" id="UP000249203"/>
    </source>
</evidence>
<evidence type="ECO:0008006" key="5">
    <source>
        <dbReference type="Google" id="ProtNLM"/>
    </source>
</evidence>
<evidence type="ECO:0000313" key="1">
    <source>
        <dbReference type="EMBL" id="RAJ96831.1"/>
    </source>
</evidence>
<dbReference type="OrthoDB" id="6313889at2"/>
<dbReference type="RefSeq" id="WP_111569494.1">
    <property type="nucleotide sequence ID" value="NZ_PIPK01000007.1"/>
</dbReference>
<dbReference type="Proteomes" id="UP000249203">
    <property type="component" value="Unassembled WGS sequence"/>
</dbReference>
<dbReference type="EMBL" id="QLMD01000007">
    <property type="protein sequence ID" value="RAJ96831.1"/>
    <property type="molecule type" value="Genomic_DNA"/>
</dbReference>
<dbReference type="SUPFAM" id="SSF55486">
    <property type="entry name" value="Metalloproteases ('zincins'), catalytic domain"/>
    <property type="match status" value="1"/>
</dbReference>
<proteinExistence type="predicted"/>
<evidence type="ECO:0000313" key="4">
    <source>
        <dbReference type="Proteomes" id="UP000287865"/>
    </source>
</evidence>
<keyword evidence="4" id="KW-1185">Reference proteome</keyword>
<reference evidence="2 4" key="1">
    <citation type="journal article" date="2018" name="Front. Microbiol.">
        <title>Genome-Based Analysis Reveals the Taxonomy and Diversity of the Family Idiomarinaceae.</title>
        <authorList>
            <person name="Liu Y."/>
            <person name="Lai Q."/>
            <person name="Shao Z."/>
        </authorList>
    </citation>
    <scope>NUCLEOTIDE SEQUENCE [LARGE SCALE GENOMIC DNA]</scope>
    <source>
        <strain evidence="2 4">CF12-14</strain>
    </source>
</reference>
<reference evidence="1 3" key="2">
    <citation type="submission" date="2018-06" db="EMBL/GenBank/DDBJ databases">
        <title>Genomic Encyclopedia of Type Strains, Phase III (KMG-III): the genomes of soil and plant-associated and newly described type strains.</title>
        <authorList>
            <person name="Whitman W."/>
        </authorList>
    </citation>
    <scope>NUCLEOTIDE SEQUENCE [LARGE SCALE GENOMIC DNA]</scope>
    <source>
        <strain evidence="1 3">CGMCC 1.15366</strain>
    </source>
</reference>
<sequence>MRRVASFAWLRWLGVVLLTFSLGASSPVTHGYWQQLFERSPEAVAYPASFYGVSEASTSIGQTLWQSGQRAVSLHYLRLGVQQGDAHAARLLADYIPSQRDYWRSQASLLGDETEILRLAADLLATDPDAAVATLLSGEQDVRKLPKMQRQALMRLLFNHPWLQDQELNWQQILANEAALAPDSIWLERQILAQQLASTTGLKWHTGACSAQVELRVEGGQGREQLYAWLLQLREHPMADLGLCWFEAQQPAQCEETSAGRLRCDVDTQRYQVTVAAQQHQFASLPARANVHGRAMSISAASSFSVWVHELGHMFGLADEYPMAPALAAAFCRGDYTFNAQNLYITPRDADALDADQVVAVQRELPWQAWLQQPIAQRQASGAEVLGSANPEQIGLFAVDTCEGTGFQAWRPVAKTTFMQQHEVGVVPDLYIQLMRQHLLGYSDSHLK</sequence>
<evidence type="ECO:0000313" key="2">
    <source>
        <dbReference type="EMBL" id="RUO24226.1"/>
    </source>
</evidence>
<dbReference type="InterPro" id="IPR024079">
    <property type="entry name" value="MetalloPept_cat_dom_sf"/>
</dbReference>
<dbReference type="Gene3D" id="3.40.390.10">
    <property type="entry name" value="Collagenase (Catalytic Domain)"/>
    <property type="match status" value="1"/>
</dbReference>
<name>A0A327WUT6_9GAMM</name>
<organism evidence="1 3">
    <name type="scientific">Aliidiomarina maris</name>
    <dbReference type="NCBI Taxonomy" id="531312"/>
    <lineage>
        <taxon>Bacteria</taxon>
        <taxon>Pseudomonadati</taxon>
        <taxon>Pseudomonadota</taxon>
        <taxon>Gammaproteobacteria</taxon>
        <taxon>Alteromonadales</taxon>
        <taxon>Idiomarinaceae</taxon>
        <taxon>Aliidiomarina</taxon>
    </lineage>
</organism>
<dbReference type="Proteomes" id="UP000287865">
    <property type="component" value="Unassembled WGS sequence"/>
</dbReference>